<proteinExistence type="predicted"/>
<comment type="caution">
    <text evidence="2">The sequence shown here is derived from an EMBL/GenBank/DDBJ whole genome shotgun (WGS) entry which is preliminary data.</text>
</comment>
<accession>A0A918CX50</accession>
<evidence type="ECO:0000313" key="2">
    <source>
        <dbReference type="EMBL" id="GGN41472.1"/>
    </source>
</evidence>
<reference evidence="2" key="2">
    <citation type="submission" date="2020-09" db="EMBL/GenBank/DDBJ databases">
        <authorList>
            <person name="Sun Q."/>
            <person name="Zhou Y."/>
        </authorList>
    </citation>
    <scope>NUCLEOTIDE SEQUENCE</scope>
    <source>
        <strain evidence="2">CGMCC 4.7110</strain>
    </source>
</reference>
<dbReference type="AlphaFoldDB" id="A0A918CX50"/>
<dbReference type="Proteomes" id="UP000653411">
    <property type="component" value="Unassembled WGS sequence"/>
</dbReference>
<keyword evidence="3" id="KW-1185">Reference proteome</keyword>
<sequence>MTMSTDEYRTASRLPGVGTLTRPGGDAVPRAHRLALAEMAVGLPAAAWGARRRSVGWAVVGAVLMAHGALELSYEAVFPRD</sequence>
<dbReference type="EMBL" id="BMML01000034">
    <property type="protein sequence ID" value="GGN41472.1"/>
    <property type="molecule type" value="Genomic_DNA"/>
</dbReference>
<protein>
    <submittedName>
        <fullName evidence="2">Uncharacterized protein</fullName>
    </submittedName>
</protein>
<evidence type="ECO:0000313" key="3">
    <source>
        <dbReference type="Proteomes" id="UP000653411"/>
    </source>
</evidence>
<name>A0A918CX50_9ACTN</name>
<feature type="compositionally biased region" description="Basic and acidic residues" evidence="1">
    <location>
        <begin position="1"/>
        <end position="10"/>
    </location>
</feature>
<evidence type="ECO:0000256" key="1">
    <source>
        <dbReference type="SAM" id="MobiDB-lite"/>
    </source>
</evidence>
<organism evidence="2 3">
    <name type="scientific">Streptomyces fuscichromogenes</name>
    <dbReference type="NCBI Taxonomy" id="1324013"/>
    <lineage>
        <taxon>Bacteria</taxon>
        <taxon>Bacillati</taxon>
        <taxon>Actinomycetota</taxon>
        <taxon>Actinomycetes</taxon>
        <taxon>Kitasatosporales</taxon>
        <taxon>Streptomycetaceae</taxon>
        <taxon>Streptomyces</taxon>
    </lineage>
</organism>
<reference evidence="2" key="1">
    <citation type="journal article" date="2014" name="Int. J. Syst. Evol. Microbiol.">
        <title>Complete genome sequence of Corynebacterium casei LMG S-19264T (=DSM 44701T), isolated from a smear-ripened cheese.</title>
        <authorList>
            <consortium name="US DOE Joint Genome Institute (JGI-PGF)"/>
            <person name="Walter F."/>
            <person name="Albersmeier A."/>
            <person name="Kalinowski J."/>
            <person name="Ruckert C."/>
        </authorList>
    </citation>
    <scope>NUCLEOTIDE SEQUENCE</scope>
    <source>
        <strain evidence="2">CGMCC 4.7110</strain>
    </source>
</reference>
<gene>
    <name evidence="2" type="ORF">GCM10011578_089830</name>
</gene>
<feature type="region of interest" description="Disordered" evidence="1">
    <location>
        <begin position="1"/>
        <end position="25"/>
    </location>
</feature>